<dbReference type="Pfam" id="PF22605">
    <property type="entry name" value="IBR_2"/>
    <property type="match status" value="1"/>
</dbReference>
<organism evidence="14 15">
    <name type="scientific">Lasiosphaeris hirsuta</name>
    <dbReference type="NCBI Taxonomy" id="260670"/>
    <lineage>
        <taxon>Eukaryota</taxon>
        <taxon>Fungi</taxon>
        <taxon>Dikarya</taxon>
        <taxon>Ascomycota</taxon>
        <taxon>Pezizomycotina</taxon>
        <taxon>Sordariomycetes</taxon>
        <taxon>Sordariomycetidae</taxon>
        <taxon>Sordariales</taxon>
        <taxon>Lasiosphaeriaceae</taxon>
        <taxon>Lasiosphaeris</taxon>
    </lineage>
</organism>
<dbReference type="InterPro" id="IPR001841">
    <property type="entry name" value="Znf_RING"/>
</dbReference>
<dbReference type="PROSITE" id="PS50089">
    <property type="entry name" value="ZF_RING_2"/>
    <property type="match status" value="1"/>
</dbReference>
<reference evidence="14" key="1">
    <citation type="submission" date="2023-06" db="EMBL/GenBank/DDBJ databases">
        <title>Genome-scale phylogeny and comparative genomics of the fungal order Sordariales.</title>
        <authorList>
            <consortium name="Lawrence Berkeley National Laboratory"/>
            <person name="Hensen N."/>
            <person name="Bonometti L."/>
            <person name="Westerberg I."/>
            <person name="Brannstrom I.O."/>
            <person name="Guillou S."/>
            <person name="Cros-Aarteil S."/>
            <person name="Calhoun S."/>
            <person name="Haridas S."/>
            <person name="Kuo A."/>
            <person name="Mondo S."/>
            <person name="Pangilinan J."/>
            <person name="Riley R."/>
            <person name="Labutti K."/>
            <person name="Andreopoulos B."/>
            <person name="Lipzen A."/>
            <person name="Chen C."/>
            <person name="Yanf M."/>
            <person name="Daum C."/>
            <person name="Ng V."/>
            <person name="Clum A."/>
            <person name="Steindorff A."/>
            <person name="Ohm R."/>
            <person name="Martin F."/>
            <person name="Silar P."/>
            <person name="Natvig D."/>
            <person name="Lalanne C."/>
            <person name="Gautier V."/>
            <person name="Ament-Velasquez S.L."/>
            <person name="Kruys A."/>
            <person name="Hutchinson M.I."/>
            <person name="Powell A.J."/>
            <person name="Barry K."/>
            <person name="Miller A.N."/>
            <person name="Grigoriev I.V."/>
            <person name="Debuchy R."/>
            <person name="Gladieux P."/>
            <person name="Thoren M.H."/>
            <person name="Johannesson H."/>
        </authorList>
    </citation>
    <scope>NUCLEOTIDE SEQUENCE</scope>
    <source>
        <strain evidence="14">SMH4607-1</strain>
    </source>
</reference>
<protein>
    <recommendedName>
        <fullName evidence="3">RBR-type E3 ubiquitin transferase</fullName>
        <ecNumber evidence="3">2.3.2.31</ecNumber>
    </recommendedName>
</protein>
<keyword evidence="4" id="KW-0808">Transferase</keyword>
<keyword evidence="5" id="KW-0479">Metal-binding</keyword>
<dbReference type="PROSITE" id="PS51873">
    <property type="entry name" value="TRIAD"/>
    <property type="match status" value="1"/>
</dbReference>
<dbReference type="SUPFAM" id="SSF57850">
    <property type="entry name" value="RING/U-box"/>
    <property type="match status" value="1"/>
</dbReference>
<name>A0AA40A2E9_9PEZI</name>
<keyword evidence="7 10" id="KW-0863">Zinc-finger</keyword>
<gene>
    <name evidence="14" type="ORF">B0H67DRAFT_589123</name>
</gene>
<dbReference type="GO" id="GO:0061630">
    <property type="term" value="F:ubiquitin protein ligase activity"/>
    <property type="evidence" value="ECO:0007669"/>
    <property type="project" value="UniProtKB-EC"/>
</dbReference>
<evidence type="ECO:0000256" key="8">
    <source>
        <dbReference type="ARBA" id="ARBA00022786"/>
    </source>
</evidence>
<keyword evidence="9" id="KW-0862">Zinc</keyword>
<comment type="pathway">
    <text evidence="2">Protein modification; protein ubiquitination.</text>
</comment>
<dbReference type="AlphaFoldDB" id="A0AA40A2E9"/>
<evidence type="ECO:0000256" key="3">
    <source>
        <dbReference type="ARBA" id="ARBA00012251"/>
    </source>
</evidence>
<accession>A0AA40A2E9</accession>
<comment type="caution">
    <text evidence="14">The sequence shown here is derived from an EMBL/GenBank/DDBJ whole genome shotgun (WGS) entry which is preliminary data.</text>
</comment>
<dbReference type="Proteomes" id="UP001172102">
    <property type="component" value="Unassembled WGS sequence"/>
</dbReference>
<evidence type="ECO:0000256" key="11">
    <source>
        <dbReference type="SAM" id="MobiDB-lite"/>
    </source>
</evidence>
<feature type="domain" description="RING-type" evidence="12">
    <location>
        <begin position="849"/>
        <end position="903"/>
    </location>
</feature>
<evidence type="ECO:0000313" key="15">
    <source>
        <dbReference type="Proteomes" id="UP001172102"/>
    </source>
</evidence>
<evidence type="ECO:0000256" key="10">
    <source>
        <dbReference type="PROSITE-ProRule" id="PRU00175"/>
    </source>
</evidence>
<proteinExistence type="predicted"/>
<dbReference type="InterPro" id="IPR054694">
    <property type="entry name" value="Parkin-like_IBR"/>
</dbReference>
<evidence type="ECO:0000256" key="5">
    <source>
        <dbReference type="ARBA" id="ARBA00022723"/>
    </source>
</evidence>
<feature type="region of interest" description="Disordered" evidence="11">
    <location>
        <begin position="1034"/>
        <end position="1057"/>
    </location>
</feature>
<feature type="domain" description="RING-type" evidence="13">
    <location>
        <begin position="845"/>
        <end position="1036"/>
    </location>
</feature>
<evidence type="ECO:0000256" key="9">
    <source>
        <dbReference type="ARBA" id="ARBA00022833"/>
    </source>
</evidence>
<keyword evidence="8" id="KW-0833">Ubl conjugation pathway</keyword>
<evidence type="ECO:0000313" key="14">
    <source>
        <dbReference type="EMBL" id="KAK0708016.1"/>
    </source>
</evidence>
<sequence length="1057" mass="117509">MDLLILTDATASMTTYLRSLNQSLQDIIRISSLTGCFSRIGVMAYRDYYKGKLTEWSGWHSRDSESDIDQDGLLSFARGLSASHGGDWPEATKTGLAHCYQVMRGDAKTIILLYTDAPPHTPNTGGTYHDAEQTRLKLGTHYGSSTTSFADWALATRMLRDGGKQAQVFAVVQPGGYHNVETLSLYTFLCEVTGGACLHLKSSPSSESISQLTVALLMAWMGVEKEGAKLDSQEVAERVAYKDKSAIDLVVSENSSSATLYFLASAGHSGTQQFRDNLEYVSLTMENMAQLIPHRENRVADFSQRYTTDTTGSYRNLVVAQIGELIDADVAAIALNPVFGTLWRAICNDRLNPMRDDLIASFSLRVSQISDEEKKKRMAAWLEESYDRAGEITAVLNSIPDDAMFPCVFLDPTLDFGKEQAGAEGGVPSQLTRDELLEIGRSCDPRVLGRLGRVLTRLTYVKSEKDMPLHIKGIPSDQVPRIPMALARPKHKRMFWRLLLHCVIPGTMLSFRPAALLAALSVRMGIRPLGDVAYAELLAWKDKWNNLEIPETWNTSCLSLILEADSKVQALLPSKEAVLGEADRKLFKTLIDYKLLEANLDTTLTAKVGWRPEKTEMPLGPVVICRRCQYPRSVTVMGKGGICGMCDLAQWRGCEKEQEAAVHVRASKNDNEASIATWFECYVADCRAQYIVYWLEHLKVRPKCHYCREGGQKAPCVECTECLSRVIWPEEYRPADFSEKEFRCVGCTSNMSTIIENETAARKLSAENGGIDWLLRNSDEKISKPLSGCSLFKMLSAASLDEFANKVEVFPCIEGPELRIKGKLVRNVADLIGCLRGWVESRRVENGTCSLCIESFRKSSLRPGCLRQGCKEVICGDCCSSWYGINKRGSVINTAALNCPFCRRRPSTRATALPREVKTLGGLRDAVAEEGSWIYGWCDKCGLAKRFLERVCAVGAPAEVNSWICEDCQSASAGELSSIKECPGCKTKTEKMGGCHHMACSVPNCGAHWCWKCGEQVEEELIYVHITTAHGGLYDEEEEEEEDEEEQEGDWEEWLEA</sequence>
<dbReference type="InterPro" id="IPR036465">
    <property type="entry name" value="vWFA_dom_sf"/>
</dbReference>
<dbReference type="SUPFAM" id="SSF53300">
    <property type="entry name" value="vWA-like"/>
    <property type="match status" value="1"/>
</dbReference>
<dbReference type="Gene3D" id="3.40.50.410">
    <property type="entry name" value="von Willebrand factor, type A domain"/>
    <property type="match status" value="1"/>
</dbReference>
<evidence type="ECO:0000259" key="12">
    <source>
        <dbReference type="PROSITE" id="PS50089"/>
    </source>
</evidence>
<comment type="catalytic activity">
    <reaction evidence="1">
        <text>[E2 ubiquitin-conjugating enzyme]-S-ubiquitinyl-L-cysteine + [acceptor protein]-L-lysine = [E2 ubiquitin-conjugating enzyme]-L-cysteine + [acceptor protein]-N(6)-ubiquitinyl-L-lysine.</text>
        <dbReference type="EC" id="2.3.2.31"/>
    </reaction>
</comment>
<evidence type="ECO:0000256" key="2">
    <source>
        <dbReference type="ARBA" id="ARBA00004906"/>
    </source>
</evidence>
<evidence type="ECO:0000256" key="7">
    <source>
        <dbReference type="ARBA" id="ARBA00022771"/>
    </source>
</evidence>
<dbReference type="Gene3D" id="1.20.120.1750">
    <property type="match status" value="1"/>
</dbReference>
<keyword evidence="6" id="KW-0677">Repeat</keyword>
<dbReference type="EC" id="2.3.2.31" evidence="3"/>
<evidence type="ECO:0000259" key="13">
    <source>
        <dbReference type="PROSITE" id="PS51873"/>
    </source>
</evidence>
<keyword evidence="15" id="KW-1185">Reference proteome</keyword>
<dbReference type="GO" id="GO:0008270">
    <property type="term" value="F:zinc ion binding"/>
    <property type="evidence" value="ECO:0007669"/>
    <property type="project" value="UniProtKB-KW"/>
</dbReference>
<evidence type="ECO:0000256" key="4">
    <source>
        <dbReference type="ARBA" id="ARBA00022679"/>
    </source>
</evidence>
<dbReference type="EMBL" id="JAUKUA010000006">
    <property type="protein sequence ID" value="KAK0708016.1"/>
    <property type="molecule type" value="Genomic_DNA"/>
</dbReference>
<dbReference type="InterPro" id="IPR044066">
    <property type="entry name" value="TRIAD_supradom"/>
</dbReference>
<evidence type="ECO:0000256" key="1">
    <source>
        <dbReference type="ARBA" id="ARBA00001798"/>
    </source>
</evidence>
<evidence type="ECO:0000256" key="6">
    <source>
        <dbReference type="ARBA" id="ARBA00022737"/>
    </source>
</evidence>